<evidence type="ECO:0000313" key="3">
    <source>
        <dbReference type="Proteomes" id="UP000192907"/>
    </source>
</evidence>
<keyword evidence="3" id="KW-1185">Reference proteome</keyword>
<dbReference type="Pfam" id="PF09489">
    <property type="entry name" value="CbtB"/>
    <property type="match status" value="1"/>
</dbReference>
<accession>A0A1Y6CL38</accession>
<keyword evidence="1" id="KW-0472">Membrane</keyword>
<name>A0A1Y6CL38_9BACT</name>
<evidence type="ECO:0000256" key="1">
    <source>
        <dbReference type="SAM" id="Phobius"/>
    </source>
</evidence>
<dbReference type="EMBL" id="FWZT01000027">
    <property type="protein sequence ID" value="SMF73357.1"/>
    <property type="molecule type" value="Genomic_DNA"/>
</dbReference>
<proteinExistence type="predicted"/>
<gene>
    <name evidence="2" type="ORF">SAMN06296036_12790</name>
</gene>
<evidence type="ECO:0000313" key="2">
    <source>
        <dbReference type="EMBL" id="SMF73357.1"/>
    </source>
</evidence>
<dbReference type="RefSeq" id="WP_132324519.1">
    <property type="nucleotide sequence ID" value="NZ_FWZT01000027.1"/>
</dbReference>
<dbReference type="InterPro" id="IPR012667">
    <property type="entry name" value="CbtB_put"/>
</dbReference>
<dbReference type="AlphaFoldDB" id="A0A1Y6CL38"/>
<dbReference type="STRING" id="1513793.SAMN06296036_12790"/>
<organism evidence="2 3">
    <name type="scientific">Pseudobacteriovorax antillogorgiicola</name>
    <dbReference type="NCBI Taxonomy" id="1513793"/>
    <lineage>
        <taxon>Bacteria</taxon>
        <taxon>Pseudomonadati</taxon>
        <taxon>Bdellovibrionota</taxon>
        <taxon>Oligoflexia</taxon>
        <taxon>Oligoflexales</taxon>
        <taxon>Pseudobacteriovoracaceae</taxon>
        <taxon>Pseudobacteriovorax</taxon>
    </lineage>
</organism>
<keyword evidence="1" id="KW-1133">Transmembrane helix</keyword>
<feature type="transmembrane region" description="Helical" evidence="1">
    <location>
        <begin position="16"/>
        <end position="39"/>
    </location>
</feature>
<dbReference type="Proteomes" id="UP000192907">
    <property type="component" value="Unassembled WGS sequence"/>
</dbReference>
<reference evidence="3" key="1">
    <citation type="submission" date="2017-04" db="EMBL/GenBank/DDBJ databases">
        <authorList>
            <person name="Varghese N."/>
            <person name="Submissions S."/>
        </authorList>
    </citation>
    <scope>NUCLEOTIDE SEQUENCE [LARGE SCALE GENOMIC DNA]</scope>
    <source>
        <strain evidence="3">RKEM611</strain>
    </source>
</reference>
<protein>
    <submittedName>
        <fullName evidence="2">Cobalt transporter subunit CbtB</fullName>
    </submittedName>
</protein>
<keyword evidence="1" id="KW-0812">Transmembrane</keyword>
<dbReference type="OrthoDB" id="9813304at2"/>
<sequence>MARVVSTQSQSVSTQVLLATICFAMGLAIMLAVGFSAPIEAHNAAHDTRHAAAFPCH</sequence>